<feature type="signal peptide" evidence="1">
    <location>
        <begin position="1"/>
        <end position="23"/>
    </location>
</feature>
<protein>
    <submittedName>
        <fullName evidence="2">Uncharacterized protein</fullName>
    </submittedName>
</protein>
<accession>A0A428MPX6</accession>
<proteinExistence type="predicted"/>
<sequence>MIVPMRAAASLLLLLSFPQIIYAQSHTAVAPKLVRLRNAKLPAKIRDDISTVLIEDMKGSGQDDADKLRELALNSTVSFLRLEEHGPDAILVDGTSDNPLSGANGVNSPSWLFKRVGGGVVLLMENVGVGISAEPTSHHGMHDVSSAIRMGHTMDVVIEVDEFDGNTYKPAYCYELSTDDDGKDKKSARHPC</sequence>
<dbReference type="EMBL" id="RSDW01000001">
    <property type="protein sequence ID" value="RSL18803.1"/>
    <property type="molecule type" value="Genomic_DNA"/>
</dbReference>
<evidence type="ECO:0000256" key="1">
    <source>
        <dbReference type="SAM" id="SignalP"/>
    </source>
</evidence>
<keyword evidence="3" id="KW-1185">Reference proteome</keyword>
<name>A0A428MPX6_9BACT</name>
<evidence type="ECO:0000313" key="3">
    <source>
        <dbReference type="Proteomes" id="UP000269669"/>
    </source>
</evidence>
<organism evidence="2 3">
    <name type="scientific">Edaphobacter aggregans</name>
    <dbReference type="NCBI Taxonomy" id="570835"/>
    <lineage>
        <taxon>Bacteria</taxon>
        <taxon>Pseudomonadati</taxon>
        <taxon>Acidobacteriota</taxon>
        <taxon>Terriglobia</taxon>
        <taxon>Terriglobales</taxon>
        <taxon>Acidobacteriaceae</taxon>
        <taxon>Edaphobacter</taxon>
    </lineage>
</organism>
<feature type="chain" id="PRO_5019056001" evidence="1">
    <location>
        <begin position="24"/>
        <end position="192"/>
    </location>
</feature>
<dbReference type="AlphaFoldDB" id="A0A428MPX6"/>
<evidence type="ECO:0000313" key="2">
    <source>
        <dbReference type="EMBL" id="RSL18803.1"/>
    </source>
</evidence>
<reference evidence="2 3" key="1">
    <citation type="submission" date="2018-12" db="EMBL/GenBank/DDBJ databases">
        <title>Sequencing of bacterial isolates from soil warming experiment in Harvard Forest, Massachusetts, USA.</title>
        <authorList>
            <person name="Deangelis K."/>
        </authorList>
    </citation>
    <scope>NUCLEOTIDE SEQUENCE [LARGE SCALE GENOMIC DNA]</scope>
    <source>
        <strain evidence="2 3">EB153</strain>
    </source>
</reference>
<comment type="caution">
    <text evidence="2">The sequence shown here is derived from an EMBL/GenBank/DDBJ whole genome shotgun (WGS) entry which is preliminary data.</text>
</comment>
<dbReference type="Proteomes" id="UP000269669">
    <property type="component" value="Unassembled WGS sequence"/>
</dbReference>
<keyword evidence="1" id="KW-0732">Signal</keyword>
<gene>
    <name evidence="2" type="ORF">EDE15_4405</name>
</gene>